<dbReference type="AlphaFoldDB" id="A0A7M7JH97"/>
<dbReference type="EnsemblMetazoa" id="XM_022796417">
    <property type="protein sequence ID" value="XP_022652152"/>
    <property type="gene ID" value="LOC111246584"/>
</dbReference>
<protein>
    <recommendedName>
        <fullName evidence="4">Alpha-and gamma-adaptin-binding protein p34</fullName>
    </recommendedName>
</protein>
<reference evidence="2" key="1">
    <citation type="submission" date="2021-01" db="UniProtKB">
        <authorList>
            <consortium name="EnsemblMetazoa"/>
        </authorList>
    </citation>
    <scope>IDENTIFICATION</scope>
</reference>
<dbReference type="Pfam" id="PF10199">
    <property type="entry name" value="Adaptin_binding"/>
    <property type="match status" value="1"/>
</dbReference>
<feature type="compositionally biased region" description="Low complexity" evidence="1">
    <location>
        <begin position="222"/>
        <end position="231"/>
    </location>
</feature>
<proteinExistence type="predicted"/>
<evidence type="ECO:0008006" key="4">
    <source>
        <dbReference type="Google" id="ProtNLM"/>
    </source>
</evidence>
<dbReference type="KEGG" id="vde:111246584"/>
<evidence type="ECO:0000256" key="1">
    <source>
        <dbReference type="SAM" id="MobiDB-lite"/>
    </source>
</evidence>
<dbReference type="InParanoid" id="A0A7M7JH97"/>
<evidence type="ECO:0000313" key="2">
    <source>
        <dbReference type="EnsemblMetazoa" id="XP_022652152"/>
    </source>
</evidence>
<dbReference type="OMA" id="NWHINTK"/>
<name>A0A7M7JH97_VARDE</name>
<dbReference type="Proteomes" id="UP000594260">
    <property type="component" value="Unplaced"/>
</dbReference>
<accession>A0A7M7JH97</accession>
<dbReference type="PANTHER" id="PTHR14659:SF1">
    <property type="entry name" value="ALPHA- AND GAMMA-ADAPTIN-BINDING PROTEIN P34"/>
    <property type="match status" value="1"/>
</dbReference>
<organism evidence="2 3">
    <name type="scientific">Varroa destructor</name>
    <name type="common">Honeybee mite</name>
    <dbReference type="NCBI Taxonomy" id="109461"/>
    <lineage>
        <taxon>Eukaryota</taxon>
        <taxon>Metazoa</taxon>
        <taxon>Ecdysozoa</taxon>
        <taxon>Arthropoda</taxon>
        <taxon>Chelicerata</taxon>
        <taxon>Arachnida</taxon>
        <taxon>Acari</taxon>
        <taxon>Parasitiformes</taxon>
        <taxon>Mesostigmata</taxon>
        <taxon>Gamasina</taxon>
        <taxon>Dermanyssoidea</taxon>
        <taxon>Varroidae</taxon>
        <taxon>Varroa</taxon>
    </lineage>
</organism>
<dbReference type="PANTHER" id="PTHR14659">
    <property type="entry name" value="ALPHA- AND GAMMA-ADAPTIN-BINDING PROTEIN P34"/>
    <property type="match status" value="1"/>
</dbReference>
<dbReference type="RefSeq" id="XP_022652152.1">
    <property type="nucleotide sequence ID" value="XM_022796417.1"/>
</dbReference>
<sequence>MRQEFTGVLMMSICEKPASSVAALLDVTRGPTLRQDHPFLEAFPYRVRTKYFTADIQLYACADPSELSDAELAQFEALVVLFDANCDNFKEKAEQLQQLRVRCCNSEVNLALCELCDNEQIRKMFLERLSDFELIESGVNVDDQDECGLERMKEALRMHTWSNMVMHDREKLPGNPRLPEHLFIGGIVPLPPLPQEAASGSSKPEDENRDEVSVLPPTYPTQQQKEQPAQEQQRDSSQNVSVRGSADEAQLDPELAGMAFEELYAKFASLKGQAMSLTGDERKKFAEEVVSQFWRAMGQDEAELGGLDSDSD</sequence>
<dbReference type="Gene3D" id="3.40.50.11960">
    <property type="match status" value="1"/>
</dbReference>
<dbReference type="InterPro" id="IPR019341">
    <property type="entry name" value="Alpha/Gamma-adaptin-bd_p34"/>
</dbReference>
<keyword evidence="3" id="KW-1185">Reference proteome</keyword>
<dbReference type="OrthoDB" id="1741717at2759"/>
<feature type="region of interest" description="Disordered" evidence="1">
    <location>
        <begin position="193"/>
        <end position="250"/>
    </location>
</feature>
<evidence type="ECO:0000313" key="3">
    <source>
        <dbReference type="Proteomes" id="UP000594260"/>
    </source>
</evidence>
<dbReference type="GeneID" id="111246584"/>
<feature type="compositionally biased region" description="Basic and acidic residues" evidence="1">
    <location>
        <begin position="203"/>
        <end position="212"/>
    </location>
</feature>